<evidence type="ECO:0000313" key="2">
    <source>
        <dbReference type="Proteomes" id="UP000824533"/>
    </source>
</evidence>
<proteinExistence type="predicted"/>
<sequence>MWSKRVLIIFILCISNLFVFGKRFDTRCKLVRELIKVGIPNDIFLGQWVCLIEQVSQKDTGKLKESPSGKKFYGLFQIPARWCNEGKRRGICDVDCQALLDDDIHDDAVCANKIFKQEGFKFWSQWENRCKNNHHYTTEIYNRPLYVGARSFILRAKAVKMNSLPNSSLQKRRKQIFKISKRWGTHRVP</sequence>
<reference evidence="1 2" key="1">
    <citation type="journal article" date="2021" name="Front. Genet.">
        <title>Chromosome-Level Genome Assembly Reveals Significant Gene Expansion in the Toll and IMD Signaling Pathways of Dendrolimus kikuchii.</title>
        <authorList>
            <person name="Zhou J."/>
            <person name="Wu P."/>
            <person name="Xiong Z."/>
            <person name="Liu N."/>
            <person name="Zhao N."/>
            <person name="Ji M."/>
            <person name="Qiu Y."/>
            <person name="Yang B."/>
        </authorList>
    </citation>
    <scope>NUCLEOTIDE SEQUENCE [LARGE SCALE GENOMIC DNA]</scope>
    <source>
        <strain evidence="1">Ann1</strain>
    </source>
</reference>
<name>A0ACC1CJR8_9NEOP</name>
<keyword evidence="2" id="KW-1185">Reference proteome</keyword>
<dbReference type="EMBL" id="CM034409">
    <property type="protein sequence ID" value="KAJ0171830.1"/>
    <property type="molecule type" value="Genomic_DNA"/>
</dbReference>
<accession>A0ACC1CJR8</accession>
<protein>
    <submittedName>
        <fullName evidence="1">Uncharacterized protein</fullName>
    </submittedName>
</protein>
<gene>
    <name evidence="1" type="ORF">K1T71_012593</name>
</gene>
<dbReference type="Proteomes" id="UP000824533">
    <property type="component" value="Linkage Group LG23"/>
</dbReference>
<comment type="caution">
    <text evidence="1">The sequence shown here is derived from an EMBL/GenBank/DDBJ whole genome shotgun (WGS) entry which is preliminary data.</text>
</comment>
<evidence type="ECO:0000313" key="1">
    <source>
        <dbReference type="EMBL" id="KAJ0171830.1"/>
    </source>
</evidence>
<organism evidence="1 2">
    <name type="scientific">Dendrolimus kikuchii</name>
    <dbReference type="NCBI Taxonomy" id="765133"/>
    <lineage>
        <taxon>Eukaryota</taxon>
        <taxon>Metazoa</taxon>
        <taxon>Ecdysozoa</taxon>
        <taxon>Arthropoda</taxon>
        <taxon>Hexapoda</taxon>
        <taxon>Insecta</taxon>
        <taxon>Pterygota</taxon>
        <taxon>Neoptera</taxon>
        <taxon>Endopterygota</taxon>
        <taxon>Lepidoptera</taxon>
        <taxon>Glossata</taxon>
        <taxon>Ditrysia</taxon>
        <taxon>Bombycoidea</taxon>
        <taxon>Lasiocampidae</taxon>
        <taxon>Dendrolimus</taxon>
    </lineage>
</organism>